<dbReference type="AlphaFoldDB" id="A0A5S3PGG2"/>
<name>A0A5S3PGG2_9FLAO</name>
<keyword evidence="2" id="KW-0808">Transferase</keyword>
<dbReference type="OrthoDB" id="9800604at2"/>
<reference evidence="2 3" key="1">
    <citation type="submission" date="2019-05" db="EMBL/GenBank/DDBJ databases">
        <authorList>
            <person name="Zhang J.-Y."/>
            <person name="Feg X."/>
            <person name="Du Z.-J."/>
        </authorList>
    </citation>
    <scope>NUCLEOTIDE SEQUENCE [LARGE SCALE GENOMIC DNA]</scope>
    <source>
        <strain evidence="2 3">RZ26</strain>
    </source>
</reference>
<dbReference type="CDD" id="cd04301">
    <property type="entry name" value="NAT_SF"/>
    <property type="match status" value="1"/>
</dbReference>
<comment type="caution">
    <text evidence="2">The sequence shown here is derived from an EMBL/GenBank/DDBJ whole genome shotgun (WGS) entry which is preliminary data.</text>
</comment>
<feature type="domain" description="N-acetyltransferase" evidence="1">
    <location>
        <begin position="21"/>
        <end position="175"/>
    </location>
</feature>
<dbReference type="Gene3D" id="3.40.630.30">
    <property type="match status" value="1"/>
</dbReference>
<evidence type="ECO:0000259" key="1">
    <source>
        <dbReference type="PROSITE" id="PS51186"/>
    </source>
</evidence>
<keyword evidence="3" id="KW-1185">Reference proteome</keyword>
<dbReference type="SUPFAM" id="SSF55729">
    <property type="entry name" value="Acyl-CoA N-acyltransferases (Nat)"/>
    <property type="match status" value="1"/>
</dbReference>
<dbReference type="RefSeq" id="WP_138659672.1">
    <property type="nucleotide sequence ID" value="NZ_VATY01000005.1"/>
</dbReference>
<dbReference type="EMBL" id="VATY01000005">
    <property type="protein sequence ID" value="TMM53212.1"/>
    <property type="molecule type" value="Genomic_DNA"/>
</dbReference>
<sequence>MKNIVHFEPITSNTYESYIQVGTKAYNQHYLHLWPNGNSAPYIESSFTNEVLEREEWDDNTILYRILRNGKAVGVLKMTLNASLANFSKEEALYVDKIYILNEYSGKGIGKKVLQFAMLRAREMQKKIVWLDTMQKGPALDFYLKNGFEIHGESKVTLPTILEEEELMWVMVKKV</sequence>
<dbReference type="PROSITE" id="PS51186">
    <property type="entry name" value="GNAT"/>
    <property type="match status" value="1"/>
</dbReference>
<dbReference type="Proteomes" id="UP000310314">
    <property type="component" value="Unassembled WGS sequence"/>
</dbReference>
<accession>A0A5S3PGG2</accession>
<dbReference type="InterPro" id="IPR000182">
    <property type="entry name" value="GNAT_dom"/>
</dbReference>
<evidence type="ECO:0000313" key="2">
    <source>
        <dbReference type="EMBL" id="TMM53212.1"/>
    </source>
</evidence>
<dbReference type="GO" id="GO:0016747">
    <property type="term" value="F:acyltransferase activity, transferring groups other than amino-acyl groups"/>
    <property type="evidence" value="ECO:0007669"/>
    <property type="project" value="InterPro"/>
</dbReference>
<gene>
    <name evidence="2" type="ORF">FEE95_19280</name>
</gene>
<evidence type="ECO:0000313" key="3">
    <source>
        <dbReference type="Proteomes" id="UP000310314"/>
    </source>
</evidence>
<dbReference type="InterPro" id="IPR016181">
    <property type="entry name" value="Acyl_CoA_acyltransferase"/>
</dbReference>
<dbReference type="Pfam" id="PF00583">
    <property type="entry name" value="Acetyltransf_1"/>
    <property type="match status" value="1"/>
</dbReference>
<proteinExistence type="predicted"/>
<organism evidence="2 3">
    <name type="scientific">Maribacter algarum</name>
    <name type="common">ex Zhang et al. 2020</name>
    <dbReference type="NCBI Taxonomy" id="2578118"/>
    <lineage>
        <taxon>Bacteria</taxon>
        <taxon>Pseudomonadati</taxon>
        <taxon>Bacteroidota</taxon>
        <taxon>Flavobacteriia</taxon>
        <taxon>Flavobacteriales</taxon>
        <taxon>Flavobacteriaceae</taxon>
        <taxon>Maribacter</taxon>
    </lineage>
</organism>
<protein>
    <submittedName>
        <fullName evidence="2">GNAT family N-acetyltransferase</fullName>
    </submittedName>
</protein>